<name>A0A8T0V8B5_PANVG</name>
<accession>A0A8T0V8B5</accession>
<dbReference type="AlphaFoldDB" id="A0A8T0V8B5"/>
<comment type="caution">
    <text evidence="1">The sequence shown here is derived from an EMBL/GenBank/DDBJ whole genome shotgun (WGS) entry which is preliminary data.</text>
</comment>
<organism evidence="1 2">
    <name type="scientific">Panicum virgatum</name>
    <name type="common">Blackwell switchgrass</name>
    <dbReference type="NCBI Taxonomy" id="38727"/>
    <lineage>
        <taxon>Eukaryota</taxon>
        <taxon>Viridiplantae</taxon>
        <taxon>Streptophyta</taxon>
        <taxon>Embryophyta</taxon>
        <taxon>Tracheophyta</taxon>
        <taxon>Spermatophyta</taxon>
        <taxon>Magnoliopsida</taxon>
        <taxon>Liliopsida</taxon>
        <taxon>Poales</taxon>
        <taxon>Poaceae</taxon>
        <taxon>PACMAD clade</taxon>
        <taxon>Panicoideae</taxon>
        <taxon>Panicodae</taxon>
        <taxon>Paniceae</taxon>
        <taxon>Panicinae</taxon>
        <taxon>Panicum</taxon>
        <taxon>Panicum sect. Hiantes</taxon>
    </lineage>
</organism>
<evidence type="ECO:0000313" key="2">
    <source>
        <dbReference type="Proteomes" id="UP000823388"/>
    </source>
</evidence>
<reference evidence="1" key="1">
    <citation type="submission" date="2020-05" db="EMBL/GenBank/DDBJ databases">
        <title>WGS assembly of Panicum virgatum.</title>
        <authorList>
            <person name="Lovell J.T."/>
            <person name="Jenkins J."/>
            <person name="Shu S."/>
            <person name="Juenger T.E."/>
            <person name="Schmutz J."/>
        </authorList>
    </citation>
    <scope>NUCLEOTIDE SEQUENCE</scope>
    <source>
        <strain evidence="1">AP13</strain>
    </source>
</reference>
<gene>
    <name evidence="1" type="ORF">PVAP13_2NG271600</name>
</gene>
<dbReference type="EMBL" id="CM029040">
    <property type="protein sequence ID" value="KAG2632981.1"/>
    <property type="molecule type" value="Genomic_DNA"/>
</dbReference>
<sequence>MAWRYIKMGMCGTSATNRREEEELEATAAAVALGLGNKRRWGGSVFGHALKNRKREEVNEQIMRDYFNENALFGEEDFRRRFRMRICIQTTIVRMESKLSS</sequence>
<protein>
    <submittedName>
        <fullName evidence="1">Uncharacterized protein</fullName>
    </submittedName>
</protein>
<keyword evidence="2" id="KW-1185">Reference proteome</keyword>
<proteinExistence type="predicted"/>
<evidence type="ECO:0000313" key="1">
    <source>
        <dbReference type="EMBL" id="KAG2632981.1"/>
    </source>
</evidence>
<dbReference type="Proteomes" id="UP000823388">
    <property type="component" value="Chromosome 2N"/>
</dbReference>